<gene>
    <name evidence="1" type="ORF">UFOPK2310_00792</name>
    <name evidence="2" type="ORF">UFOPK2625_00553</name>
</gene>
<accession>A0A6J6MNQ1</accession>
<name>A0A6J6MNQ1_9ZZZZ</name>
<proteinExistence type="predicted"/>
<protein>
    <submittedName>
        <fullName evidence="1">Unannotated protein</fullName>
    </submittedName>
</protein>
<dbReference type="EMBL" id="CAEZWW010000083">
    <property type="protein sequence ID" value="CAB4674245.1"/>
    <property type="molecule type" value="Genomic_DNA"/>
</dbReference>
<evidence type="ECO:0000313" key="2">
    <source>
        <dbReference type="EMBL" id="CAB4702021.1"/>
    </source>
</evidence>
<reference evidence="1" key="1">
    <citation type="submission" date="2020-05" db="EMBL/GenBank/DDBJ databases">
        <authorList>
            <person name="Chiriac C."/>
            <person name="Salcher M."/>
            <person name="Ghai R."/>
            <person name="Kavagutti S V."/>
        </authorList>
    </citation>
    <scope>NUCLEOTIDE SEQUENCE</scope>
</reference>
<sequence length="182" mass="19263">MTILNVKTIVSAFAALTLTAGLAAPALAMGSGDKYEDHQVGVGYTVYEPDNTANLKLTNFTARTDCPAGVDAPLIATYGKKSGARFTIEEGNPMCSDIGVGESVYSFKVDGKKAQIYAYCDPSVITNCTKDDVAKYGGHVTVVMPAGPGLSKTIVWIETWGGKKYLTWQQLVAVTKSLTPVA</sequence>
<dbReference type="AlphaFoldDB" id="A0A6J6MNQ1"/>
<organism evidence="1">
    <name type="scientific">freshwater metagenome</name>
    <dbReference type="NCBI Taxonomy" id="449393"/>
    <lineage>
        <taxon>unclassified sequences</taxon>
        <taxon>metagenomes</taxon>
        <taxon>ecological metagenomes</taxon>
    </lineage>
</organism>
<evidence type="ECO:0000313" key="1">
    <source>
        <dbReference type="EMBL" id="CAB4674245.1"/>
    </source>
</evidence>
<dbReference type="EMBL" id="CAEZXZ010000065">
    <property type="protein sequence ID" value="CAB4702021.1"/>
    <property type="molecule type" value="Genomic_DNA"/>
</dbReference>